<keyword evidence="1" id="KW-0732">Signal</keyword>
<evidence type="ECO:0000313" key="3">
    <source>
        <dbReference type="EMBL" id="AKP49716.1"/>
    </source>
</evidence>
<dbReference type="STRING" id="320787.CA2015_0235"/>
<keyword evidence="3" id="KW-0540">Nuclease</keyword>
<dbReference type="Pfam" id="PF03372">
    <property type="entry name" value="Exo_endo_phos"/>
    <property type="match status" value="1"/>
</dbReference>
<keyword evidence="3" id="KW-0255">Endonuclease</keyword>
<protein>
    <submittedName>
        <fullName evidence="3">Endonuclease/exonuclease/phosphatase</fullName>
    </submittedName>
</protein>
<proteinExistence type="predicted"/>
<dbReference type="RefSeq" id="WP_048640230.1">
    <property type="nucleotide sequence ID" value="NZ_CAXBGM010000105.1"/>
</dbReference>
<dbReference type="KEGG" id="camu:CA2015_0235"/>
<dbReference type="GO" id="GO:0016020">
    <property type="term" value="C:membrane"/>
    <property type="evidence" value="ECO:0007669"/>
    <property type="project" value="GOC"/>
</dbReference>
<evidence type="ECO:0000313" key="4">
    <source>
        <dbReference type="Proteomes" id="UP000036520"/>
    </source>
</evidence>
<keyword evidence="3" id="KW-0378">Hydrolase</keyword>
<dbReference type="InterPro" id="IPR036691">
    <property type="entry name" value="Endo/exonu/phosph_ase_sf"/>
</dbReference>
<dbReference type="PANTHER" id="PTHR14859:SF1">
    <property type="entry name" value="PGAP2-INTERACTING PROTEIN"/>
    <property type="match status" value="1"/>
</dbReference>
<keyword evidence="4" id="KW-1185">Reference proteome</keyword>
<dbReference type="Proteomes" id="UP000036520">
    <property type="component" value="Chromosome"/>
</dbReference>
<dbReference type="Gene3D" id="3.60.10.10">
    <property type="entry name" value="Endonuclease/exonuclease/phosphatase"/>
    <property type="match status" value="1"/>
</dbReference>
<dbReference type="AlphaFoldDB" id="A0A0H4P5L5"/>
<dbReference type="GO" id="GO:0004519">
    <property type="term" value="F:endonuclease activity"/>
    <property type="evidence" value="ECO:0007669"/>
    <property type="project" value="UniProtKB-KW"/>
</dbReference>
<accession>A0A0H4P5L5</accession>
<evidence type="ECO:0000256" key="1">
    <source>
        <dbReference type="SAM" id="SignalP"/>
    </source>
</evidence>
<feature type="signal peptide" evidence="1">
    <location>
        <begin position="1"/>
        <end position="24"/>
    </location>
</feature>
<dbReference type="GO" id="GO:0006506">
    <property type="term" value="P:GPI anchor biosynthetic process"/>
    <property type="evidence" value="ECO:0007669"/>
    <property type="project" value="TreeGrafter"/>
</dbReference>
<feature type="chain" id="PRO_5005208534" evidence="1">
    <location>
        <begin position="25"/>
        <end position="311"/>
    </location>
</feature>
<dbReference type="InterPro" id="IPR005135">
    <property type="entry name" value="Endo/exonuclease/phosphatase"/>
</dbReference>
<sequence>MRYLKIKLILFSLTFCFSSHLLNAQNDTIKVLSYNILNGFDWGKDLERKKNMTTWLKEIDADVIGFQELNDFTDEDLEIWAKELGHDYSVLLKENGYPIGIISKNPIQLETKMMGGLWHGMLHVETYGIDFIVVHLSPHDWKFRRREAEIICDYTEKSIFNNPDKKLMILGDFNAHSPYDANFDTKNPIALKRSQISDSLRMVKNGPQAYQTLRDGTIDYSVISRFLSLPLIDVVQKHTSDEERNSFPTHVVGKELSRSDFEKYKRRIDYILVSPNLSNSLIGAKVLNQGAPDTLSDHYPVLASFLQTKTQ</sequence>
<reference evidence="3 4" key="1">
    <citation type="submission" date="2015-07" db="EMBL/GenBank/DDBJ databases">
        <authorList>
            <person name="Kim K.M."/>
        </authorList>
    </citation>
    <scope>NUCLEOTIDE SEQUENCE [LARGE SCALE GENOMIC DNA]</scope>
    <source>
        <strain evidence="3 4">KCTC 12363</strain>
    </source>
</reference>
<dbReference type="PANTHER" id="PTHR14859">
    <property type="entry name" value="CALCOFLUOR WHITE HYPERSENSITIVE PROTEIN PRECURSOR"/>
    <property type="match status" value="1"/>
</dbReference>
<dbReference type="InterPro" id="IPR051916">
    <property type="entry name" value="GPI-anchor_lipid_remodeler"/>
</dbReference>
<evidence type="ECO:0000259" key="2">
    <source>
        <dbReference type="Pfam" id="PF03372"/>
    </source>
</evidence>
<dbReference type="SUPFAM" id="SSF56219">
    <property type="entry name" value="DNase I-like"/>
    <property type="match status" value="1"/>
</dbReference>
<keyword evidence="3" id="KW-0269">Exonuclease</keyword>
<feature type="domain" description="Endonuclease/exonuclease/phosphatase" evidence="2">
    <location>
        <begin position="32"/>
        <end position="298"/>
    </location>
</feature>
<dbReference type="OrthoDB" id="9778989at2"/>
<dbReference type="EMBL" id="CP012040">
    <property type="protein sequence ID" value="AKP49716.1"/>
    <property type="molecule type" value="Genomic_DNA"/>
</dbReference>
<organism evidence="3 4">
    <name type="scientific">Cyclobacterium amurskyense</name>
    <dbReference type="NCBI Taxonomy" id="320787"/>
    <lineage>
        <taxon>Bacteria</taxon>
        <taxon>Pseudomonadati</taxon>
        <taxon>Bacteroidota</taxon>
        <taxon>Cytophagia</taxon>
        <taxon>Cytophagales</taxon>
        <taxon>Cyclobacteriaceae</taxon>
        <taxon>Cyclobacterium</taxon>
    </lineage>
</organism>
<dbReference type="GO" id="GO:0004527">
    <property type="term" value="F:exonuclease activity"/>
    <property type="evidence" value="ECO:0007669"/>
    <property type="project" value="UniProtKB-KW"/>
</dbReference>
<gene>
    <name evidence="3" type="ORF">CA2015_0235</name>
</gene>
<name>A0A0H4P5L5_9BACT</name>